<protein>
    <submittedName>
        <fullName evidence="1">DHH family phosphohydrolase-like protein</fullName>
    </submittedName>
</protein>
<dbReference type="GO" id="GO:0016787">
    <property type="term" value="F:hydrolase activity"/>
    <property type="evidence" value="ECO:0007669"/>
    <property type="project" value="UniProtKB-KW"/>
</dbReference>
<dbReference type="EMBL" id="MK072492">
    <property type="protein sequence ID" value="AYV86065.1"/>
    <property type="molecule type" value="Genomic_DNA"/>
</dbReference>
<name>A0A3G5AFS2_9VIRU</name>
<organism evidence="1">
    <name type="scientific">Solivirus sp</name>
    <dbReference type="NCBI Taxonomy" id="2487772"/>
    <lineage>
        <taxon>Viruses</taxon>
        <taxon>Pithoviruses</taxon>
    </lineage>
</organism>
<evidence type="ECO:0000313" key="1">
    <source>
        <dbReference type="EMBL" id="AYV86065.1"/>
    </source>
</evidence>
<gene>
    <name evidence="1" type="ORF">Solivirus4_26</name>
</gene>
<reference evidence="1" key="1">
    <citation type="submission" date="2018-10" db="EMBL/GenBank/DDBJ databases">
        <title>Hidden diversity of soil giant viruses.</title>
        <authorList>
            <person name="Schulz F."/>
            <person name="Alteio L."/>
            <person name="Goudeau D."/>
            <person name="Ryan E.M."/>
            <person name="Malmstrom R.R."/>
            <person name="Blanchard J."/>
            <person name="Woyke T."/>
        </authorList>
    </citation>
    <scope>NUCLEOTIDE SEQUENCE</scope>
    <source>
        <strain evidence="1">SOV1</strain>
    </source>
</reference>
<proteinExistence type="predicted"/>
<accession>A0A3G5AFS2</accession>
<keyword evidence="1" id="KW-0378">Hydrolase</keyword>
<sequence>MTEIGEVPVIVLYDEGGLDNFIAAYTIFKYYNGTPIVISISSKTDKTELLKRISSVALFVIGGSYTLEEYKLFINESLNLVIIDSNPASKEKLEQITENYKVYEEGESVAKLAYEYFYPDKPLPNLYSYLSEKNKRFITALDIAIRSLEGEYSFSNVDLYISNSTSPLLLSIGELLISHQRSIFSSLLTEIDFQVVRFPEERELLILGYLNIPLSFHFDSSEAFVKYPFLDLLVLVNIDFKEGGTKHNIISRGNFQIKNHLTLNSNFRLSCDHLSSAPLLSIISDKELLISTSISNILSSEYEQLLNSKFPNSSLKIIYRFEKSGK</sequence>